<evidence type="ECO:0000313" key="2">
    <source>
        <dbReference type="Proteomes" id="UP000199766"/>
    </source>
</evidence>
<dbReference type="STRING" id="180197.SAMN02982919_02891"/>
<sequence>MHTLSQPPSSLHLTRRSYSAAFKAQVVAESQHPGTSVAAIAQAHGINANLVHKWRRESSLTLAGQGMGSMGTAALDFIALPLPAQMPGPSTVASESSQHIEVELHQGKTTLKVRWPVAAASDCATWLHAVLT</sequence>
<reference evidence="1 2" key="1">
    <citation type="submission" date="2016-10" db="EMBL/GenBank/DDBJ databases">
        <authorList>
            <person name="de Groot N.N."/>
        </authorList>
    </citation>
    <scope>NUCLEOTIDE SEQUENCE [LARGE SCALE GENOMIC DNA]</scope>
    <source>
        <strain evidence="1 2">ATCC 35958</strain>
    </source>
</reference>
<dbReference type="Pfam" id="PF01527">
    <property type="entry name" value="HTH_Tnp_1"/>
    <property type="match status" value="1"/>
</dbReference>
<dbReference type="SUPFAM" id="SSF48295">
    <property type="entry name" value="TrpR-like"/>
    <property type="match status" value="1"/>
</dbReference>
<dbReference type="Proteomes" id="UP000199766">
    <property type="component" value="Unassembled WGS sequence"/>
</dbReference>
<proteinExistence type="predicted"/>
<protein>
    <submittedName>
        <fullName evidence="1">Transposase</fullName>
    </submittedName>
</protein>
<keyword evidence="2" id="KW-1185">Reference proteome</keyword>
<dbReference type="InterPro" id="IPR010921">
    <property type="entry name" value="Trp_repressor/repl_initiator"/>
</dbReference>
<dbReference type="GO" id="GO:0043565">
    <property type="term" value="F:sequence-specific DNA binding"/>
    <property type="evidence" value="ECO:0007669"/>
    <property type="project" value="InterPro"/>
</dbReference>
<gene>
    <name evidence="1" type="ORF">SAMN02982919_02891</name>
</gene>
<dbReference type="AlphaFoldDB" id="A0A1H9RIS9"/>
<organism evidence="1 2">
    <name type="scientific">Giesbergeria anulus</name>
    <dbReference type="NCBI Taxonomy" id="180197"/>
    <lineage>
        <taxon>Bacteria</taxon>
        <taxon>Pseudomonadati</taxon>
        <taxon>Pseudomonadota</taxon>
        <taxon>Betaproteobacteria</taxon>
        <taxon>Burkholderiales</taxon>
        <taxon>Comamonadaceae</taxon>
        <taxon>Giesbergeria</taxon>
    </lineage>
</organism>
<evidence type="ECO:0000313" key="1">
    <source>
        <dbReference type="EMBL" id="SER72614.1"/>
    </source>
</evidence>
<dbReference type="Gene3D" id="1.10.10.60">
    <property type="entry name" value="Homeodomain-like"/>
    <property type="match status" value="1"/>
</dbReference>
<dbReference type="InterPro" id="IPR002514">
    <property type="entry name" value="Transposase_8"/>
</dbReference>
<dbReference type="NCBIfam" id="NF047595">
    <property type="entry name" value="IS66_ISRel24_TnpA"/>
    <property type="match status" value="1"/>
</dbReference>
<dbReference type="GO" id="GO:0004803">
    <property type="term" value="F:transposase activity"/>
    <property type="evidence" value="ECO:0007669"/>
    <property type="project" value="InterPro"/>
</dbReference>
<dbReference type="EMBL" id="FOGD01000013">
    <property type="protein sequence ID" value="SER72614.1"/>
    <property type="molecule type" value="Genomic_DNA"/>
</dbReference>
<dbReference type="GO" id="GO:0006313">
    <property type="term" value="P:DNA transposition"/>
    <property type="evidence" value="ECO:0007669"/>
    <property type="project" value="InterPro"/>
</dbReference>
<dbReference type="OrthoDB" id="9800877at2"/>
<name>A0A1H9RIS9_9BURK</name>
<accession>A0A1H9RIS9</accession>